<feature type="coiled-coil region" evidence="1">
    <location>
        <begin position="14"/>
        <end position="71"/>
    </location>
</feature>
<dbReference type="STRING" id="182217.HCW_03190"/>
<reference evidence="3" key="1">
    <citation type="submission" date="2012-04" db="EMBL/GenBank/DDBJ databases">
        <title>Complete genome sequence of Helicobacter cetorum strain MIT 00-7128.</title>
        <authorList>
            <person name="Kersulyte D."/>
            <person name="Berg D.E."/>
        </authorList>
    </citation>
    <scope>NUCLEOTIDE SEQUENCE [LARGE SCALE GENOMIC DNA]</scope>
    <source>
        <strain evidence="3">MIT 00-7128</strain>
    </source>
</reference>
<dbReference type="KEGG" id="hce:HCW_03190"/>
<protein>
    <submittedName>
        <fullName evidence="2">Uncharacterized protein</fullName>
    </submittedName>
</protein>
<evidence type="ECO:0000313" key="2">
    <source>
        <dbReference type="EMBL" id="AFI03919.1"/>
    </source>
</evidence>
<dbReference type="HOGENOM" id="CLU_531861_0_0_7"/>
<dbReference type="RefSeq" id="WP_014660790.1">
    <property type="nucleotide sequence ID" value="NC_017737.1"/>
</dbReference>
<feature type="coiled-coil region" evidence="1">
    <location>
        <begin position="330"/>
        <end position="402"/>
    </location>
</feature>
<keyword evidence="1" id="KW-0175">Coiled coil</keyword>
<name>I0ELV0_HELC0</name>
<keyword evidence="3" id="KW-1185">Reference proteome</keyword>
<dbReference type="AlphaFoldDB" id="I0ELV0"/>
<accession>I0ELV0</accession>
<dbReference type="EMBL" id="CP003479">
    <property type="protein sequence ID" value="AFI03919.1"/>
    <property type="molecule type" value="Genomic_DNA"/>
</dbReference>
<organism evidence="2 3">
    <name type="scientific">Helicobacter cetorum (strain ATCC BAA-429 / MIT 00-7128)</name>
    <dbReference type="NCBI Taxonomy" id="182217"/>
    <lineage>
        <taxon>Bacteria</taxon>
        <taxon>Pseudomonadati</taxon>
        <taxon>Campylobacterota</taxon>
        <taxon>Epsilonproteobacteria</taxon>
        <taxon>Campylobacterales</taxon>
        <taxon>Helicobacteraceae</taxon>
        <taxon>Helicobacter</taxon>
    </lineage>
</organism>
<sequence>MQNTHTIYDDYSEARDLANENKQEDLELQNLRQEIENLKIICAKKELEHEVLEQENSLNALEKEAKKYALKEYEELLTLLRDFKNALTSATNTYLLNNARNLKERFSYQLNNLPSLCQERKEQELERQKQIKKSIEQDLKRYKQELDKLESLKDYALKDYEQVKLDVLTLQDLLKNNIEKAHSFNLQVQSNIEFLPKICQRNFEEHQRLEQERQKAHQKALVDTWQRETSTWDSAIKDLAHDDLLALREKVFVENSSFEVPTLEKEILVIKEKYTQQLEKQRLHKLDLENTWAKETSHLGELKNLVYKELIALKAQIFKEPNSVSRQDIIKQIANIKEKYERQLELEEEQARQKEEQALKQELTNKLKNKPGDSENLSLKDLEELIEKEEQEEQERVAKEAVRKEMVKAIMESLNNAGFDVQKPTLNKEGEVIIRSNRTNGNRADFKINLSGEVNYHFDGYKGKACKNDIDKVLPRLNEVYGINLSNERVLWENPDDEFADAKPIAPLSQSK</sequence>
<gene>
    <name evidence="2" type="ordered locus">HCW_03190</name>
</gene>
<evidence type="ECO:0000313" key="3">
    <source>
        <dbReference type="Proteomes" id="UP000005010"/>
    </source>
</evidence>
<feature type="coiled-coil region" evidence="1">
    <location>
        <begin position="118"/>
        <end position="159"/>
    </location>
</feature>
<dbReference type="Proteomes" id="UP000005010">
    <property type="component" value="Chromosome"/>
</dbReference>
<dbReference type="PATRIC" id="fig|182217.3.peg.684"/>
<proteinExistence type="predicted"/>
<evidence type="ECO:0000256" key="1">
    <source>
        <dbReference type="SAM" id="Coils"/>
    </source>
</evidence>